<proteinExistence type="predicted"/>
<keyword evidence="1" id="KW-0812">Transmembrane</keyword>
<dbReference type="SUPFAM" id="SSF52047">
    <property type="entry name" value="RNI-like"/>
    <property type="match status" value="1"/>
</dbReference>
<dbReference type="Proteomes" id="UP000292362">
    <property type="component" value="Unassembled WGS sequence"/>
</dbReference>
<dbReference type="VEuPathDB" id="MicrosporidiaDB:CWI37_0204p0020"/>
<keyword evidence="1" id="KW-1133">Transmembrane helix</keyword>
<evidence type="ECO:0000256" key="1">
    <source>
        <dbReference type="SAM" id="Phobius"/>
    </source>
</evidence>
<protein>
    <submittedName>
        <fullName evidence="2">Uncharacterized protein</fullName>
    </submittedName>
</protein>
<dbReference type="Gene3D" id="3.80.10.10">
    <property type="entry name" value="Ribonuclease Inhibitor"/>
    <property type="match status" value="1"/>
</dbReference>
<feature type="transmembrane region" description="Helical" evidence="1">
    <location>
        <begin position="12"/>
        <end position="28"/>
    </location>
</feature>
<gene>
    <name evidence="2" type="ORF">CWI37_0204p0020</name>
</gene>
<accession>A0A4Q9L8B4</accession>
<keyword evidence="1" id="KW-0472">Membrane</keyword>
<comment type="caution">
    <text evidence="2">The sequence shown here is derived from an EMBL/GenBank/DDBJ whole genome shotgun (WGS) entry which is preliminary data.</text>
</comment>
<dbReference type="EMBL" id="PITJ01000204">
    <property type="protein sequence ID" value="TBU03963.1"/>
    <property type="molecule type" value="Genomic_DNA"/>
</dbReference>
<organism evidence="2 3">
    <name type="scientific">Hamiltosporidium tvaerminnensis</name>
    <dbReference type="NCBI Taxonomy" id="1176355"/>
    <lineage>
        <taxon>Eukaryota</taxon>
        <taxon>Fungi</taxon>
        <taxon>Fungi incertae sedis</taxon>
        <taxon>Microsporidia</taxon>
        <taxon>Dubosqiidae</taxon>
        <taxon>Hamiltosporidium</taxon>
    </lineage>
</organism>
<sequence length="780" mass="93065">MNVYRYMRMNMVFNGYIFIWIYIWYKIISFEQINARKFRYRFKRNENSEILFFCCEKMSNEVLNEDYEIFFFADANLESYSEENPIFIYREDNFIQFEVLNSFLVSSASENEARNGMIQCGHGLSYFLKLSKDITEIPNNLDNHQFKYMMILLKFLKAVENKNFFEFYQALICQYFFHQNDGARRNEYFDFEKIFNSNFLTRIDFSIKKNIFSTFLNSYMINYEFHNGNLILFENSRKFYDVALFDENIPFKNLLITDFRVFCILENILKDTNTRKIFKLLLNETNIKSLIINSYKGCEIFDRNLHFFILSIHTFKSIVMANFIKFSSFFISKVKAVFELNIEYLSLKNIVVSKSILGLFLKKGGLKGLVLYNVNIMEHYGFTDVYSASNETLHFIDFKNVFIGVNWWNNFFSSANVSKIILLFRSIIAEEYFLQEFKNLNRKMNVVYFKAQFCFRKISKSFIKCLNNFEHLKTLKLKGNLTVEKDKLYLCQVIENMKKLQYLEICQLSYEFESFSLLLKFSKIKALHLENIFFDNDTLLVSLFENNRFLIKLVLKKITISQLCLEEIFKLENLKILKLQFCTIKPNINCANINFNSKNINYLNLDGTSLEEIKNFNIFSQLDSLEYIYLWKCNYLLVNLSMFSFLCNLKLKIISYEYNDLYFNDLNRIKKIEVLEELILCGCKFNDCSFCNLGNDCGFFNSLVNLNLSFVRIKIEDLIYLKNFKNLTKISIELDDLNLNIAKFIFVSLPIIQIVTNFVTEDINYNEICRYLNEKNIEIF</sequence>
<evidence type="ECO:0000313" key="2">
    <source>
        <dbReference type="EMBL" id="TBU03963.1"/>
    </source>
</evidence>
<dbReference type="InterPro" id="IPR032675">
    <property type="entry name" value="LRR_dom_sf"/>
</dbReference>
<name>A0A4Q9L8B4_9MICR</name>
<reference evidence="2 3" key="1">
    <citation type="submission" date="2017-12" db="EMBL/GenBank/DDBJ databases">
        <authorList>
            <person name="Pombert J.-F."/>
            <person name="Haag K.L."/>
            <person name="Ebert D."/>
        </authorList>
    </citation>
    <scope>NUCLEOTIDE SEQUENCE [LARGE SCALE GENOMIC DNA]</scope>
    <source>
        <strain evidence="2">FI-OER-3-3</strain>
    </source>
</reference>
<dbReference type="AlphaFoldDB" id="A0A4Q9L8B4"/>
<evidence type="ECO:0000313" key="3">
    <source>
        <dbReference type="Proteomes" id="UP000292362"/>
    </source>
</evidence>